<protein>
    <submittedName>
        <fullName evidence="2">Uncharacterized protein</fullName>
    </submittedName>
</protein>
<sequence length="682" mass="74784">MDIITVVHASSSSPTGARNPLLPRTASPQPVPVPAKNVRRKGSFIRLTDSSEESPLSSNNSIFEALLFSNSNSEDSAYKSDTLSSSKQAVSEPSTHNNENMRQPSISTRSEPTTITEFLYGHGTVLDTITEQKSYGTIRSIARTKSADNISTTRSIARTKSADDLSTTSLLGHRDSFILAKGCPRRQQSFSLDDIWSIKDSYHDACAMIDQAARRRLSIHEVYAKPKEPLLAPPERPDTPPGCPSWTEAQRPGPRQHLIPAHTRLQRLLRMPSSGLTLSPAPSRSFFTGRVVSAPGLTRLPPRFRVPKSVYLAIETHPFSSASIHKLDSESPIEAPRLIPAPIPVENPRTCSIPLVSSVTAPTSKTKGKSKSKLVRFTPSATARDSEMVSLQHAMEATSSTAFHPLVDTFYDHHPLPSLKPKCPHRKGRQQIINNVNSRFSAPLNVYNVPRNNDYLPLSSIPSVPRLTLSPIIRGVRHTDNSSNSLHVPPHSLCRTSTSLDVNDRDPDRRISISPSLLSDITAEYPGQSSDIDLGIVDLENEHRASQSGHTSNSTPLASRPASVCTSGNILGRHDYFMSGALHIPEPESPNRQAVHVPILTGARILDLAGPSLRMDEFGMGNAIGDGLNNYDENFNRGRIDQRVYTEESFCWKCKLASAKNKVENWVERGGEWACFVCCGGD</sequence>
<feature type="region of interest" description="Disordered" evidence="1">
    <location>
        <begin position="77"/>
        <end position="111"/>
    </location>
</feature>
<reference evidence="2 3" key="1">
    <citation type="submission" date="2019-06" db="EMBL/GenBank/DDBJ databases">
        <title>Genome Sequence of the Brown Rot Fungal Pathogen Monilinia laxa.</title>
        <authorList>
            <person name="De Miccolis Angelini R.M."/>
            <person name="Landi L."/>
            <person name="Abate D."/>
            <person name="Pollastro S."/>
            <person name="Romanazzi G."/>
            <person name="Faretra F."/>
        </authorList>
    </citation>
    <scope>NUCLEOTIDE SEQUENCE [LARGE SCALE GENOMIC DNA]</scope>
    <source>
        <strain evidence="2 3">Mlax316</strain>
    </source>
</reference>
<proteinExistence type="predicted"/>
<accession>A0A5N6KML4</accession>
<feature type="region of interest" description="Disordered" evidence="1">
    <location>
        <begin position="543"/>
        <end position="563"/>
    </location>
</feature>
<evidence type="ECO:0000313" key="2">
    <source>
        <dbReference type="EMBL" id="KAB8304938.1"/>
    </source>
</evidence>
<name>A0A5N6KML4_MONLA</name>
<feature type="compositionally biased region" description="Pro residues" evidence="1">
    <location>
        <begin position="231"/>
        <end position="243"/>
    </location>
</feature>
<dbReference type="AlphaFoldDB" id="A0A5N6KML4"/>
<dbReference type="Proteomes" id="UP000326757">
    <property type="component" value="Unassembled WGS sequence"/>
</dbReference>
<feature type="compositionally biased region" description="Polar residues" evidence="1">
    <location>
        <begin position="546"/>
        <end position="557"/>
    </location>
</feature>
<dbReference type="EMBL" id="VIGI01000001">
    <property type="protein sequence ID" value="KAB8304938.1"/>
    <property type="molecule type" value="Genomic_DNA"/>
</dbReference>
<dbReference type="OrthoDB" id="4157036at2759"/>
<feature type="region of interest" description="Disordered" evidence="1">
    <location>
        <begin position="229"/>
        <end position="256"/>
    </location>
</feature>
<evidence type="ECO:0000313" key="3">
    <source>
        <dbReference type="Proteomes" id="UP000326757"/>
    </source>
</evidence>
<organism evidence="2 3">
    <name type="scientific">Monilinia laxa</name>
    <name type="common">Brown rot fungus</name>
    <name type="synonym">Sclerotinia laxa</name>
    <dbReference type="NCBI Taxonomy" id="61186"/>
    <lineage>
        <taxon>Eukaryota</taxon>
        <taxon>Fungi</taxon>
        <taxon>Dikarya</taxon>
        <taxon>Ascomycota</taxon>
        <taxon>Pezizomycotina</taxon>
        <taxon>Leotiomycetes</taxon>
        <taxon>Helotiales</taxon>
        <taxon>Sclerotiniaceae</taxon>
        <taxon>Monilinia</taxon>
    </lineage>
</organism>
<gene>
    <name evidence="2" type="ORF">EYC80_004256</name>
</gene>
<keyword evidence="3" id="KW-1185">Reference proteome</keyword>
<feature type="region of interest" description="Disordered" evidence="1">
    <location>
        <begin position="8"/>
        <end position="36"/>
    </location>
</feature>
<comment type="caution">
    <text evidence="2">The sequence shown here is derived from an EMBL/GenBank/DDBJ whole genome shotgun (WGS) entry which is preliminary data.</text>
</comment>
<evidence type="ECO:0000256" key="1">
    <source>
        <dbReference type="SAM" id="MobiDB-lite"/>
    </source>
</evidence>